<gene>
    <name evidence="3" type="ORF">GCM10025870_07990</name>
</gene>
<dbReference type="Proteomes" id="UP001321477">
    <property type="component" value="Chromosome"/>
</dbReference>
<dbReference type="Gene3D" id="3.90.550.10">
    <property type="entry name" value="Spore Coat Polysaccharide Biosynthesis Protein SpsA, Chain A"/>
    <property type="match status" value="1"/>
</dbReference>
<proteinExistence type="predicted"/>
<accession>A0ABM8GYZ5</accession>
<dbReference type="PANTHER" id="PTHR22916">
    <property type="entry name" value="GLYCOSYLTRANSFERASE"/>
    <property type="match status" value="1"/>
</dbReference>
<dbReference type="EMBL" id="AP027734">
    <property type="protein sequence ID" value="BDZ53726.1"/>
    <property type="molecule type" value="Genomic_DNA"/>
</dbReference>
<feature type="compositionally biased region" description="Low complexity" evidence="1">
    <location>
        <begin position="458"/>
        <end position="471"/>
    </location>
</feature>
<dbReference type="InterPro" id="IPR001173">
    <property type="entry name" value="Glyco_trans_2-like"/>
</dbReference>
<protein>
    <recommendedName>
        <fullName evidence="2">Glycosyltransferase 2-like domain-containing protein</fullName>
    </recommendedName>
</protein>
<organism evidence="3 4">
    <name type="scientific">Agromyces marinus</name>
    <dbReference type="NCBI Taxonomy" id="1389020"/>
    <lineage>
        <taxon>Bacteria</taxon>
        <taxon>Bacillati</taxon>
        <taxon>Actinomycetota</taxon>
        <taxon>Actinomycetes</taxon>
        <taxon>Micrococcales</taxon>
        <taxon>Microbacteriaceae</taxon>
        <taxon>Agromyces</taxon>
    </lineage>
</organism>
<keyword evidence="4" id="KW-1185">Reference proteome</keyword>
<dbReference type="CDD" id="cd00761">
    <property type="entry name" value="Glyco_tranf_GTA_type"/>
    <property type="match status" value="1"/>
</dbReference>
<dbReference type="PANTHER" id="PTHR22916:SF3">
    <property type="entry name" value="UDP-GLCNAC:BETAGAL BETA-1,3-N-ACETYLGLUCOSAMINYLTRANSFERASE-LIKE PROTEIN 1"/>
    <property type="match status" value="1"/>
</dbReference>
<evidence type="ECO:0000313" key="3">
    <source>
        <dbReference type="EMBL" id="BDZ53726.1"/>
    </source>
</evidence>
<feature type="region of interest" description="Disordered" evidence="1">
    <location>
        <begin position="437"/>
        <end position="477"/>
    </location>
</feature>
<evidence type="ECO:0000259" key="2">
    <source>
        <dbReference type="Pfam" id="PF00535"/>
    </source>
</evidence>
<name>A0ABM8GYZ5_9MICO</name>
<evidence type="ECO:0000256" key="1">
    <source>
        <dbReference type="SAM" id="MobiDB-lite"/>
    </source>
</evidence>
<feature type="domain" description="Glycosyltransferase 2-like" evidence="2">
    <location>
        <begin position="18"/>
        <end position="132"/>
    </location>
</feature>
<reference evidence="4" key="1">
    <citation type="journal article" date="2019" name="Int. J. Syst. Evol. Microbiol.">
        <title>The Global Catalogue of Microorganisms (GCM) 10K type strain sequencing project: providing services to taxonomists for standard genome sequencing and annotation.</title>
        <authorList>
            <consortium name="The Broad Institute Genomics Platform"/>
            <consortium name="The Broad Institute Genome Sequencing Center for Infectious Disease"/>
            <person name="Wu L."/>
            <person name="Ma J."/>
        </authorList>
    </citation>
    <scope>NUCLEOTIDE SEQUENCE [LARGE SCALE GENOMIC DNA]</scope>
    <source>
        <strain evidence="4">NBRC 109019</strain>
    </source>
</reference>
<dbReference type="SUPFAM" id="SSF53448">
    <property type="entry name" value="Nucleotide-diphospho-sugar transferases"/>
    <property type="match status" value="1"/>
</dbReference>
<dbReference type="Pfam" id="PF00535">
    <property type="entry name" value="Glycos_transf_2"/>
    <property type="match status" value="1"/>
</dbReference>
<sequence>MRASWLIRRGRPIAGLMSVVVPVYNVERYLEDMMQSLRRQTYRNIEIIVIDDGSTDGSSRILQSLKWREPRLRVIRKANAGLGAARNTGVGFARGEYLTFIDSDDTVDRHAFKYAIQTLGETQSDFAVAPYRRLVRDMERPAGPWIYAAHETERRGTNLVEFPQIQVNAVAWSKVYRMRFWLDQGLSFPEGVLYEDQPVSTRAYAAASSFDVLTHPSVNWRVRDDGSSITQSALSVRNTTDHLEAALASLASLEQAGLNVARVERLRQLLANDYSHVIPLLPRASEEEWNAFASAVRALVAEVGDDGDVWRHVHARNKICFWLLAHESRARLDEYILAGNWNGSTDETLVRGDQVFAVPPADFLALAEIPRAAFALSTFETRLRSETSRSIWRGDVLEISGHAVISGVDPGRFPAQISAEAVDQTTGRRFPLRAAFSPDSSIRRPSAPSSWMARRRISPSTSTPSPLHRSPVSSRSS</sequence>
<dbReference type="InterPro" id="IPR029044">
    <property type="entry name" value="Nucleotide-diphossugar_trans"/>
</dbReference>
<evidence type="ECO:0000313" key="4">
    <source>
        <dbReference type="Proteomes" id="UP001321477"/>
    </source>
</evidence>